<gene>
    <name evidence="2" type="ORF">BU16DRAFT_620459</name>
</gene>
<dbReference type="AlphaFoldDB" id="A0A6A6QHW9"/>
<dbReference type="SUPFAM" id="SSF81383">
    <property type="entry name" value="F-box domain"/>
    <property type="match status" value="1"/>
</dbReference>
<accession>A0A6A6QHW9</accession>
<dbReference type="Pfam" id="PF00646">
    <property type="entry name" value="F-box"/>
    <property type="match status" value="1"/>
</dbReference>
<dbReference type="InterPro" id="IPR036047">
    <property type="entry name" value="F-box-like_dom_sf"/>
</dbReference>
<name>A0A6A6QHW9_9PEZI</name>
<evidence type="ECO:0000313" key="2">
    <source>
        <dbReference type="EMBL" id="KAF2492028.1"/>
    </source>
</evidence>
<evidence type="ECO:0000313" key="3">
    <source>
        <dbReference type="Proteomes" id="UP000799750"/>
    </source>
</evidence>
<dbReference type="InterPro" id="IPR001810">
    <property type="entry name" value="F-box_dom"/>
</dbReference>
<reference evidence="2" key="1">
    <citation type="journal article" date="2020" name="Stud. Mycol.">
        <title>101 Dothideomycetes genomes: a test case for predicting lifestyles and emergence of pathogens.</title>
        <authorList>
            <person name="Haridas S."/>
            <person name="Albert R."/>
            <person name="Binder M."/>
            <person name="Bloem J."/>
            <person name="Labutti K."/>
            <person name="Salamov A."/>
            <person name="Andreopoulos B."/>
            <person name="Baker S."/>
            <person name="Barry K."/>
            <person name="Bills G."/>
            <person name="Bluhm B."/>
            <person name="Cannon C."/>
            <person name="Castanera R."/>
            <person name="Culley D."/>
            <person name="Daum C."/>
            <person name="Ezra D."/>
            <person name="Gonzalez J."/>
            <person name="Henrissat B."/>
            <person name="Kuo A."/>
            <person name="Liang C."/>
            <person name="Lipzen A."/>
            <person name="Lutzoni F."/>
            <person name="Magnuson J."/>
            <person name="Mondo S."/>
            <person name="Nolan M."/>
            <person name="Ohm R."/>
            <person name="Pangilinan J."/>
            <person name="Park H.-J."/>
            <person name="Ramirez L."/>
            <person name="Alfaro M."/>
            <person name="Sun H."/>
            <person name="Tritt A."/>
            <person name="Yoshinaga Y."/>
            <person name="Zwiers L.-H."/>
            <person name="Turgeon B."/>
            <person name="Goodwin S."/>
            <person name="Spatafora J."/>
            <person name="Crous P."/>
            <person name="Grigoriev I."/>
        </authorList>
    </citation>
    <scope>NUCLEOTIDE SEQUENCE</scope>
    <source>
        <strain evidence="2">CBS 269.34</strain>
    </source>
</reference>
<evidence type="ECO:0000259" key="1">
    <source>
        <dbReference type="Pfam" id="PF00646"/>
    </source>
</evidence>
<keyword evidence="3" id="KW-1185">Reference proteome</keyword>
<protein>
    <recommendedName>
        <fullName evidence="1">F-box domain-containing protein</fullName>
    </recommendedName>
</protein>
<feature type="domain" description="F-box" evidence="1">
    <location>
        <begin position="13"/>
        <end position="45"/>
    </location>
</feature>
<sequence length="435" mass="50802">MSPSSTVPEDGCISGLPQELWDNVVRRLSLRDVKSLRLTSKAFNYTASPYLFTRVCLSSHPLDLEIFTMIATHPAFHRNVQELVWDDSTFRPDILQCRLREKNGIRFWRPIAEKHFEIRRLSQDERALDLALSHGRFPKLNQVTYALIGFRYDLIQTFDPETTRFPSPTWRLWYKQYRSRVGEAFNPAPDMHVASWPSGIDHQAFEVHRGLRVLQKCFARSERSVPTLSLNLDGYNRKGPILRPTLFSPGDTKFQYLRPLGEHVRQFNVKFGDGVGIFKNQGRHLFATLNTMKNLEKVTIQTLRGVMSTKPFEALLNNLRLPELHMFALDRLELQASDLLKFLVRHKNTLRWLFLRNCTISQSEYPDSLGVWTGICDYLRRKHILYEACRFENCFTRSPKHYYDQRGLSRRQSARDNAGNLTTGPLEDFDQWAFE</sequence>
<dbReference type="CDD" id="cd09917">
    <property type="entry name" value="F-box_SF"/>
    <property type="match status" value="1"/>
</dbReference>
<dbReference type="OrthoDB" id="5422579at2759"/>
<proteinExistence type="predicted"/>
<organism evidence="2 3">
    <name type="scientific">Lophium mytilinum</name>
    <dbReference type="NCBI Taxonomy" id="390894"/>
    <lineage>
        <taxon>Eukaryota</taxon>
        <taxon>Fungi</taxon>
        <taxon>Dikarya</taxon>
        <taxon>Ascomycota</taxon>
        <taxon>Pezizomycotina</taxon>
        <taxon>Dothideomycetes</taxon>
        <taxon>Pleosporomycetidae</taxon>
        <taxon>Mytilinidiales</taxon>
        <taxon>Mytilinidiaceae</taxon>
        <taxon>Lophium</taxon>
    </lineage>
</organism>
<dbReference type="Proteomes" id="UP000799750">
    <property type="component" value="Unassembled WGS sequence"/>
</dbReference>
<dbReference type="EMBL" id="MU004194">
    <property type="protein sequence ID" value="KAF2492028.1"/>
    <property type="molecule type" value="Genomic_DNA"/>
</dbReference>